<keyword evidence="1 15" id="KW-1163">Viral penetration into host nucleus</keyword>
<evidence type="ECO:0000256" key="1">
    <source>
        <dbReference type="ARBA" id="ARBA00022524"/>
    </source>
</evidence>
<keyword evidence="14 15" id="KW-1160">Virus entry into host cell</keyword>
<accession>K4MNH8</accession>
<dbReference type="GO" id="GO:0046718">
    <property type="term" value="P:symbiont entry into host cell"/>
    <property type="evidence" value="ECO:0007669"/>
    <property type="project" value="UniProtKB-KW"/>
</dbReference>
<evidence type="ECO:0000256" key="4">
    <source>
        <dbReference type="ARBA" id="ARBA00022562"/>
    </source>
</evidence>
<comment type="subcellular location">
    <subcellularLocation>
        <location evidence="15">Virion</location>
    </subcellularLocation>
    <subcellularLocation>
        <location evidence="15">Host nucleus</location>
    </subcellularLocation>
</comment>
<keyword evidence="5 15" id="KW-0945">Host-virus interaction</keyword>
<keyword evidence="9 15" id="KW-1177">Microtubular inwards viral transport</keyword>
<evidence type="ECO:0000256" key="10">
    <source>
        <dbReference type="ARBA" id="ARBA00023046"/>
    </source>
</evidence>
<proteinExistence type="inferred from homology"/>
<dbReference type="InterPro" id="IPR000784">
    <property type="entry name" value="Late_L2"/>
</dbReference>
<keyword evidence="8 15" id="KW-0426">Late protein</keyword>
<name>K4MNH8_9PAPI</name>
<keyword evidence="17" id="KW-1185">Reference proteome</keyword>
<comment type="similarity">
    <text evidence="15">Belongs to the papillomaviridae L2 protein family.</text>
</comment>
<keyword evidence="4 15" id="KW-1048">Host nucleus</keyword>
<evidence type="ECO:0000256" key="9">
    <source>
        <dbReference type="ARBA" id="ARBA00022952"/>
    </source>
</evidence>
<comment type="function">
    <text evidence="15">Minor protein of the capsid that localizes along the inner surface of the virion, within the central cavities beneath the L1 pentamers. Plays a role in capsid stabilization through interaction with the major capsid protein L1. Once the virion enters the host cell, L2 escorts the genomic DNA into the nucleus by promoting escape from the endosomal compartments and traffic through the host Golgi network. Mechanistically, the C-terminus of L2 possesses a cell-penetrating peptide that protudes from the host endosome, interacts with host cytoplasmic retromer cargo and thereby mediates the capsid delivery to the host trans-Golgi network. Plays a role through its interaction with host dynein in the intracellular microtubule-dependent transport of viral capsid toward the nucleus. Mediates the viral genome import into the nucleus through binding to host importins. Once within the nucleus, L2 localizes viral genomes to host PML bodies in order to activate early gene expression for establishment of infection. Later on, promotes late gene expression by interacting with the viral E2 protein and by inhibiting its transcriptional activation functions. During virion assembly, encapsidates the genome by direct interaction with the viral DNA.</text>
</comment>
<dbReference type="GO" id="GO:0005198">
    <property type="term" value="F:structural molecule activity"/>
    <property type="evidence" value="ECO:0007669"/>
    <property type="project" value="UniProtKB-UniRule"/>
</dbReference>
<organism evidence="16 17">
    <name type="scientific">Human papillomavirus type 161</name>
    <dbReference type="NCBI Taxonomy" id="1315264"/>
    <lineage>
        <taxon>Viruses</taxon>
        <taxon>Monodnaviria</taxon>
        <taxon>Shotokuvirae</taxon>
        <taxon>Cossaviricota</taxon>
        <taxon>Papovaviricetes</taxon>
        <taxon>Zurhausenvirales</taxon>
        <taxon>Papillomaviridae</taxon>
        <taxon>Firstpapillomavirinae</taxon>
        <taxon>Gammapapillomavirus</taxon>
        <taxon>Gammapapillomavirus 19</taxon>
    </lineage>
</organism>
<evidence type="ECO:0000256" key="8">
    <source>
        <dbReference type="ARBA" id="ARBA00022921"/>
    </source>
</evidence>
<evidence type="ECO:0000256" key="13">
    <source>
        <dbReference type="ARBA" id="ARBA00023157"/>
    </source>
</evidence>
<dbReference type="EMBL" id="JX413109">
    <property type="protein sequence ID" value="AFV27126.1"/>
    <property type="molecule type" value="Genomic_DNA"/>
</dbReference>
<keyword evidence="10" id="KW-1039">Host endosome</keyword>
<protein>
    <recommendedName>
        <fullName evidence="15">Minor capsid protein L2</fullName>
    </recommendedName>
</protein>
<evidence type="ECO:0000313" key="16">
    <source>
        <dbReference type="EMBL" id="AFV27126.1"/>
    </source>
</evidence>
<evidence type="ECO:0000256" key="6">
    <source>
        <dbReference type="ARBA" id="ARBA00022812"/>
    </source>
</evidence>
<comment type="PTM">
    <text evidence="15">Highly phosphorylated.</text>
</comment>
<comment type="subunit">
    <text evidence="15">Interacts with major capsid protein L1. Interacts with E2; this interaction inhibits E2 transcriptional activity but not the DNA replication function E2. Interacts with host HSPA8; this interaction is required for L2 nuclear translocation. Interacts with host importins KPNB2 and KPNB3. Forms a complex with importin alpha2-beta1 heterodimers via interaction with the importin alpha2 adapter. Interacts with host DYNLT1; this interaction is essential for virus intracellular transport during entry. Interacts (via C-terminus) with host retromer subunits VPS35 AND VPS29.</text>
</comment>
<dbReference type="GO" id="GO:0019028">
    <property type="term" value="C:viral capsid"/>
    <property type="evidence" value="ECO:0007669"/>
    <property type="project" value="UniProtKB-UniRule"/>
</dbReference>
<gene>
    <name evidence="15 16" type="primary">L2</name>
</gene>
<dbReference type="GO" id="GO:0043657">
    <property type="term" value="C:host cell"/>
    <property type="evidence" value="ECO:0007669"/>
    <property type="project" value="GOC"/>
</dbReference>
<dbReference type="OrthoDB" id="8047at10239"/>
<dbReference type="GO" id="GO:0003677">
    <property type="term" value="F:DNA binding"/>
    <property type="evidence" value="ECO:0007669"/>
    <property type="project" value="UniProtKB-UniRule"/>
</dbReference>
<dbReference type="Pfam" id="PF00513">
    <property type="entry name" value="Late_protein_L2"/>
    <property type="match status" value="1"/>
</dbReference>
<keyword evidence="13" id="KW-1015">Disulfide bond</keyword>
<sequence>MYRAGRRTRASAEDLYKQCFTGDCPPDVKNKIEGDTWADRLLKWFGSVIYLGGLGIGTGRGSGGSTGYRPIGGTTRPIPDTIPVRPAVPVEPIGPVEIIPIDTINPAGPSVIDLTNVQIPDPSIIDIANPTTALGPGGIDIVSATDPIGDLGGVGGNPTVITSVDDTAAILDVQPIPPPKRFALDVNNEPRSGHVTVYSSTTHPDPDINIFVSPNYQGEIVGDVEEIPLTTFSEMAEFEIMEPGPQTSTPTQIVERLAGNARRLYNRLFEQVPTRNPYFLGPVSRAVQFEYSNPVFDADVTVTFENDLAEIAAAPDSDFRDVQILHRPTYTTTDQGFIRVSREGARASITTRSGLQLGRPVHFYQDLSAIESAESFEMHSLNTTSHSSTTVNTLLDSITVNPAYEDPFYPDDELLDPLDETFQRGHIVLTETNVDGDIIQFPTTLAESPVKVFINDYGSSITVSYPHPAETASKIIPIPSTDNTPLLVLDLTSDDYFLHPSLRKRKRKRSDVF</sequence>
<dbReference type="GO" id="GO:0075732">
    <property type="term" value="P:viral penetration into host nucleus"/>
    <property type="evidence" value="ECO:0007669"/>
    <property type="project" value="UniProtKB-KW"/>
</dbReference>
<evidence type="ECO:0000256" key="15">
    <source>
        <dbReference type="HAMAP-Rule" id="MF_04003"/>
    </source>
</evidence>
<keyword evidence="3 15" id="KW-0167">Capsid protein</keyword>
<keyword evidence="12 15" id="KW-0238">DNA-binding</keyword>
<dbReference type="KEGG" id="vg:37618250"/>
<reference evidence="16 17" key="1">
    <citation type="journal article" date="2012" name="J. Virol.">
        <title>Nine complete genome sequences of cutaneous human papillomavirus genotypes isolated from healthy skin of individuals living in rural he nan province, china.</title>
        <authorList>
            <person name="Li J."/>
            <person name="Cai H."/>
            <person name="Xu Z."/>
            <person name="Wang Q."/>
            <person name="Hang D."/>
            <person name="Shen N."/>
            <person name="Liu M."/>
            <person name="Zhang C."/>
            <person name="Abliz A."/>
            <person name="Ke Y."/>
        </authorList>
    </citation>
    <scope>NUCLEOTIDE SEQUENCE [LARGE SCALE GENOMIC DNA]</scope>
    <source>
        <strain evidence="16">KC1</strain>
    </source>
</reference>
<keyword evidence="11 15" id="KW-1176">Cytoplasmic inwards viral transport</keyword>
<keyword evidence="2 15" id="KW-0597">Phosphoprotein</keyword>
<comment type="caution">
    <text evidence="15">Lacks conserved residue(s) required for the propagation of feature annotation.</text>
</comment>
<evidence type="ECO:0000256" key="5">
    <source>
        <dbReference type="ARBA" id="ARBA00022581"/>
    </source>
</evidence>
<evidence type="ECO:0000256" key="3">
    <source>
        <dbReference type="ARBA" id="ARBA00022561"/>
    </source>
</evidence>
<dbReference type="Proteomes" id="UP000109002">
    <property type="component" value="Segment"/>
</dbReference>
<evidence type="ECO:0000313" key="17">
    <source>
        <dbReference type="Proteomes" id="UP000109002"/>
    </source>
</evidence>
<dbReference type="GeneID" id="37618250"/>
<keyword evidence="7 15" id="KW-0946">Virion</keyword>
<evidence type="ECO:0000256" key="7">
    <source>
        <dbReference type="ARBA" id="ARBA00022844"/>
    </source>
</evidence>
<evidence type="ECO:0000256" key="14">
    <source>
        <dbReference type="ARBA" id="ARBA00023296"/>
    </source>
</evidence>
<dbReference type="GO" id="GO:0075521">
    <property type="term" value="P:microtubule-dependent intracellular transport of viral material towards nucleus"/>
    <property type="evidence" value="ECO:0007669"/>
    <property type="project" value="UniProtKB-UniRule"/>
</dbReference>
<evidence type="ECO:0000256" key="2">
    <source>
        <dbReference type="ARBA" id="ARBA00022553"/>
    </source>
</evidence>
<dbReference type="HAMAP" id="MF_04003">
    <property type="entry name" value="PPV_L2"/>
    <property type="match status" value="1"/>
</dbReference>
<evidence type="ECO:0000256" key="12">
    <source>
        <dbReference type="ARBA" id="ARBA00023125"/>
    </source>
</evidence>
<evidence type="ECO:0000256" key="11">
    <source>
        <dbReference type="ARBA" id="ARBA00023120"/>
    </source>
</evidence>
<keyword evidence="6" id="KW-1040">Host Golgi apparatus</keyword>
<dbReference type="RefSeq" id="YP_009507295.1">
    <property type="nucleotide sequence ID" value="NC_038522.1"/>
</dbReference>
<dbReference type="GO" id="GO:0042025">
    <property type="term" value="C:host cell nucleus"/>
    <property type="evidence" value="ECO:0007669"/>
    <property type="project" value="UniProtKB-SubCell"/>
</dbReference>